<evidence type="ECO:0000256" key="3">
    <source>
        <dbReference type="ARBA" id="ARBA00022692"/>
    </source>
</evidence>
<keyword evidence="7" id="KW-0614">Plasmid</keyword>
<feature type="transmembrane region" description="Helical" evidence="6">
    <location>
        <begin position="101"/>
        <end position="125"/>
    </location>
</feature>
<dbReference type="Pfam" id="PF01810">
    <property type="entry name" value="LysE"/>
    <property type="match status" value="1"/>
</dbReference>
<gene>
    <name evidence="7" type="ORF">MKI86_20105</name>
</gene>
<comment type="subcellular location">
    <subcellularLocation>
        <location evidence="1">Cell membrane</location>
        <topology evidence="1">Multi-pass membrane protein</topology>
    </subcellularLocation>
</comment>
<sequence length="185" mass="19375">MVTLTFITTSLFLLLTPGPTNTLLAAYGAAFGMRRGAALVLAEAAGYAAAVTFFALIAQWVTHMPAGLVVMKTIAAAWLLFSAIQLWRARNTDAAEAPRRAFARVLLTTILNPKAMVVGVVLIPPGTGANLPVWITTYIALSMTAGLLWILGGSLLPRRLKQHAYQGAALVLGGFSLVAIASAAA</sequence>
<comment type="caution">
    <text evidence="7">The sequence shown here is derived from an EMBL/GenBank/DDBJ whole genome shotgun (WGS) entry which is preliminary data.</text>
</comment>
<dbReference type="PANTHER" id="PTHR30086:SF20">
    <property type="entry name" value="ARGININE EXPORTER PROTEIN ARGO-RELATED"/>
    <property type="match status" value="1"/>
</dbReference>
<evidence type="ECO:0000256" key="5">
    <source>
        <dbReference type="ARBA" id="ARBA00023136"/>
    </source>
</evidence>
<organism evidence="7 8">
    <name type="scientific">Shinella sedimenti</name>
    <dbReference type="NCBI Taxonomy" id="2919913"/>
    <lineage>
        <taxon>Bacteria</taxon>
        <taxon>Pseudomonadati</taxon>
        <taxon>Pseudomonadota</taxon>
        <taxon>Alphaproteobacteria</taxon>
        <taxon>Hyphomicrobiales</taxon>
        <taxon>Rhizobiaceae</taxon>
        <taxon>Shinella</taxon>
    </lineage>
</organism>
<keyword evidence="5 6" id="KW-0472">Membrane</keyword>
<evidence type="ECO:0000256" key="2">
    <source>
        <dbReference type="ARBA" id="ARBA00022475"/>
    </source>
</evidence>
<geneLocation type="plasmid" evidence="7">
    <name>unnamed</name>
</geneLocation>
<feature type="transmembrane region" description="Helical" evidence="6">
    <location>
        <begin position="131"/>
        <end position="152"/>
    </location>
</feature>
<feature type="transmembrane region" description="Helical" evidence="6">
    <location>
        <begin position="67"/>
        <end position="89"/>
    </location>
</feature>
<name>A0ABT0CS65_9HYPH</name>
<keyword evidence="8" id="KW-1185">Reference proteome</keyword>
<evidence type="ECO:0000313" key="7">
    <source>
        <dbReference type="EMBL" id="MCJ8151447.1"/>
    </source>
</evidence>
<keyword evidence="3 6" id="KW-0812">Transmembrane</keyword>
<dbReference type="PANTHER" id="PTHR30086">
    <property type="entry name" value="ARGININE EXPORTER PROTEIN ARGO"/>
    <property type="match status" value="1"/>
</dbReference>
<dbReference type="Proteomes" id="UP001201844">
    <property type="component" value="Unassembled WGS sequence"/>
</dbReference>
<reference evidence="7 8" key="1">
    <citation type="submission" date="2022-02" db="EMBL/GenBank/DDBJ databases">
        <title>Shinella B3.7 sp. nov., isolated from Sediment (Zhairuo Island).</title>
        <authorList>
            <person name="Chen G."/>
        </authorList>
    </citation>
    <scope>NUCLEOTIDE SEQUENCE [LARGE SCALE GENOMIC DNA]</scope>
    <source>
        <strain evidence="7 8">B3.7</strain>
        <plasmid evidence="7">unnamed</plasmid>
    </source>
</reference>
<feature type="transmembrane region" description="Helical" evidence="6">
    <location>
        <begin position="164"/>
        <end position="184"/>
    </location>
</feature>
<protein>
    <submittedName>
        <fullName evidence="7">LysE family transporter</fullName>
    </submittedName>
</protein>
<accession>A0ABT0CS65</accession>
<proteinExistence type="predicted"/>
<dbReference type="EMBL" id="JAKVIN010000009">
    <property type="protein sequence ID" value="MCJ8151447.1"/>
    <property type="molecule type" value="Genomic_DNA"/>
</dbReference>
<keyword evidence="4 6" id="KW-1133">Transmembrane helix</keyword>
<evidence type="ECO:0000313" key="8">
    <source>
        <dbReference type="Proteomes" id="UP001201844"/>
    </source>
</evidence>
<dbReference type="RefSeq" id="WP_241604670.1">
    <property type="nucleotide sequence ID" value="NZ_JAKVIN010000009.1"/>
</dbReference>
<feature type="transmembrane region" description="Helical" evidence="6">
    <location>
        <begin position="6"/>
        <end position="27"/>
    </location>
</feature>
<evidence type="ECO:0000256" key="1">
    <source>
        <dbReference type="ARBA" id="ARBA00004651"/>
    </source>
</evidence>
<evidence type="ECO:0000256" key="6">
    <source>
        <dbReference type="SAM" id="Phobius"/>
    </source>
</evidence>
<evidence type="ECO:0000256" key="4">
    <source>
        <dbReference type="ARBA" id="ARBA00022989"/>
    </source>
</evidence>
<dbReference type="InterPro" id="IPR001123">
    <property type="entry name" value="LeuE-type"/>
</dbReference>
<keyword evidence="2" id="KW-1003">Cell membrane</keyword>
<feature type="transmembrane region" description="Helical" evidence="6">
    <location>
        <begin position="39"/>
        <end position="61"/>
    </location>
</feature>